<dbReference type="AlphaFoldDB" id="A0A0E0E4B9"/>
<dbReference type="EnsemblPlants" id="OMERI06G22590.1">
    <property type="protein sequence ID" value="OMERI06G22590.1"/>
    <property type="gene ID" value="OMERI06G22590"/>
</dbReference>
<protein>
    <submittedName>
        <fullName evidence="2">Uncharacterized protein</fullName>
    </submittedName>
</protein>
<evidence type="ECO:0000256" key="1">
    <source>
        <dbReference type="SAM" id="MobiDB-lite"/>
    </source>
</evidence>
<reference evidence="2" key="2">
    <citation type="submission" date="2018-05" db="EMBL/GenBank/DDBJ databases">
        <title>OmerRS3 (Oryza meridionalis Reference Sequence Version 3).</title>
        <authorList>
            <person name="Zhang J."/>
            <person name="Kudrna D."/>
            <person name="Lee S."/>
            <person name="Talag J."/>
            <person name="Welchert J."/>
            <person name="Wing R.A."/>
        </authorList>
    </citation>
    <scope>NUCLEOTIDE SEQUENCE [LARGE SCALE GENOMIC DNA]</scope>
    <source>
        <strain evidence="2">cv. OR44</strain>
    </source>
</reference>
<organism evidence="2">
    <name type="scientific">Oryza meridionalis</name>
    <dbReference type="NCBI Taxonomy" id="40149"/>
    <lineage>
        <taxon>Eukaryota</taxon>
        <taxon>Viridiplantae</taxon>
        <taxon>Streptophyta</taxon>
        <taxon>Embryophyta</taxon>
        <taxon>Tracheophyta</taxon>
        <taxon>Spermatophyta</taxon>
        <taxon>Magnoliopsida</taxon>
        <taxon>Liliopsida</taxon>
        <taxon>Poales</taxon>
        <taxon>Poaceae</taxon>
        <taxon>BOP clade</taxon>
        <taxon>Oryzoideae</taxon>
        <taxon>Oryzeae</taxon>
        <taxon>Oryzinae</taxon>
        <taxon>Oryza</taxon>
    </lineage>
</organism>
<dbReference type="HOGENOM" id="CLU_869812_0_0_1"/>
<sequence length="320" mass="34409">MEVEHAAAAGAIHGLQQRWPGPALEQGHKGDGLGPSQNGSPDPGFYRSGFNRSRDQYNRSSSSSGKVAVVGTGGRAVTRAHCRRSGRQRAAPSGCGCGCPRPWWLSAAIFLTGFTDEVVTTAPISHYLHLLRSLQAVPADRLHRAAPPLRCPLAAAAAPILSSSGELQWTLPCLCRRRRRRRRRRHALARRLLCSGHVDPPSGRHLALLVRPPPTLTRAIPPCGPRTPSVPTAAFLSALLEGRQLHALAAKLGLAPSHTVVDALVNNSDHLATLDLDPLSADEQGLFGLIKLNSSENGIENDENRENDKVAMIARFILAF</sequence>
<accession>A0A0E0E4B9</accession>
<feature type="region of interest" description="Disordered" evidence="1">
    <location>
        <begin position="1"/>
        <end position="70"/>
    </location>
</feature>
<evidence type="ECO:0000313" key="2">
    <source>
        <dbReference type="EnsemblPlants" id="OMERI06G22590.1"/>
    </source>
</evidence>
<proteinExistence type="predicted"/>
<dbReference type="STRING" id="40149.A0A0E0E4B9"/>
<keyword evidence="3" id="KW-1185">Reference proteome</keyword>
<evidence type="ECO:0000313" key="3">
    <source>
        <dbReference type="Proteomes" id="UP000008021"/>
    </source>
</evidence>
<feature type="compositionally biased region" description="Low complexity" evidence="1">
    <location>
        <begin position="60"/>
        <end position="70"/>
    </location>
</feature>
<name>A0A0E0E4B9_9ORYZ</name>
<dbReference type="Gramene" id="OMERI06G22590.1">
    <property type="protein sequence ID" value="OMERI06G22590.1"/>
    <property type="gene ID" value="OMERI06G22590"/>
</dbReference>
<reference evidence="2" key="1">
    <citation type="submission" date="2015-04" db="UniProtKB">
        <authorList>
            <consortium name="EnsemblPlants"/>
        </authorList>
    </citation>
    <scope>IDENTIFICATION</scope>
</reference>
<dbReference type="Proteomes" id="UP000008021">
    <property type="component" value="Chromosome 6"/>
</dbReference>